<reference evidence="3 4" key="1">
    <citation type="journal article" date="2011" name="PLoS Genet.">
        <title>Genomic analysis of the necrotrophic fungal pathogens Sclerotinia sclerotiorum and Botrytis cinerea.</title>
        <authorList>
            <person name="Amselem J."/>
            <person name="Cuomo C.A."/>
            <person name="van Kan J.A."/>
            <person name="Viaud M."/>
            <person name="Benito E.P."/>
            <person name="Couloux A."/>
            <person name="Coutinho P.M."/>
            <person name="de Vries R.P."/>
            <person name="Dyer P.S."/>
            <person name="Fillinger S."/>
            <person name="Fournier E."/>
            <person name="Gout L."/>
            <person name="Hahn M."/>
            <person name="Kohn L."/>
            <person name="Lapalu N."/>
            <person name="Plummer K.M."/>
            <person name="Pradier J.M."/>
            <person name="Quevillon E."/>
            <person name="Sharon A."/>
            <person name="Simon A."/>
            <person name="ten Have A."/>
            <person name="Tudzynski B."/>
            <person name="Tudzynski P."/>
            <person name="Wincker P."/>
            <person name="Andrew M."/>
            <person name="Anthouard V."/>
            <person name="Beever R.E."/>
            <person name="Beffa R."/>
            <person name="Benoit I."/>
            <person name="Bouzid O."/>
            <person name="Brault B."/>
            <person name="Chen Z."/>
            <person name="Choquer M."/>
            <person name="Collemare J."/>
            <person name="Cotton P."/>
            <person name="Danchin E.G."/>
            <person name="Da Silva C."/>
            <person name="Gautier A."/>
            <person name="Giraud C."/>
            <person name="Giraud T."/>
            <person name="Gonzalez C."/>
            <person name="Grossetete S."/>
            <person name="Guldener U."/>
            <person name="Henrissat B."/>
            <person name="Howlett B.J."/>
            <person name="Kodira C."/>
            <person name="Kretschmer M."/>
            <person name="Lappartient A."/>
            <person name="Leroch M."/>
            <person name="Levis C."/>
            <person name="Mauceli E."/>
            <person name="Neuveglise C."/>
            <person name="Oeser B."/>
            <person name="Pearson M."/>
            <person name="Poulain J."/>
            <person name="Poussereau N."/>
            <person name="Quesneville H."/>
            <person name="Rascle C."/>
            <person name="Schumacher J."/>
            <person name="Segurens B."/>
            <person name="Sexton A."/>
            <person name="Silva E."/>
            <person name="Sirven C."/>
            <person name="Soanes D.M."/>
            <person name="Talbot N.J."/>
            <person name="Templeton M."/>
            <person name="Yandava C."/>
            <person name="Yarden O."/>
            <person name="Zeng Q."/>
            <person name="Rollins J.A."/>
            <person name="Lebrun M.H."/>
            <person name="Dickman M."/>
        </authorList>
    </citation>
    <scope>NUCLEOTIDE SEQUENCE [LARGE SCALE GENOMIC DNA]</scope>
    <source>
        <strain evidence="3 4">B05.10</strain>
    </source>
</reference>
<feature type="compositionally biased region" description="Basic and acidic residues" evidence="2">
    <location>
        <begin position="961"/>
        <end position="971"/>
    </location>
</feature>
<feature type="compositionally biased region" description="Basic and acidic residues" evidence="2">
    <location>
        <begin position="770"/>
        <end position="784"/>
    </location>
</feature>
<feature type="compositionally biased region" description="Basic and acidic residues" evidence="2">
    <location>
        <begin position="610"/>
        <end position="639"/>
    </location>
</feature>
<feature type="region of interest" description="Disordered" evidence="2">
    <location>
        <begin position="989"/>
        <end position="1036"/>
    </location>
</feature>
<feature type="compositionally biased region" description="Low complexity" evidence="2">
    <location>
        <begin position="837"/>
        <end position="847"/>
    </location>
</feature>
<reference evidence="3 4" key="3">
    <citation type="journal article" date="2017" name="Mol. Plant Pathol.">
        <title>A gapless genome sequence of the fungus Botrytis cinerea.</title>
        <authorList>
            <person name="Van Kan J.A."/>
            <person name="Stassen J.H."/>
            <person name="Mosbach A."/>
            <person name="Van Der Lee T.A."/>
            <person name="Faino L."/>
            <person name="Farmer A.D."/>
            <person name="Papasotiriou D.G."/>
            <person name="Zhou S."/>
            <person name="Seidl M.F."/>
            <person name="Cottam E."/>
            <person name="Edel D."/>
            <person name="Hahn M."/>
            <person name="Schwartz D.C."/>
            <person name="Dietrich R.A."/>
            <person name="Widdison S."/>
            <person name="Scalliet G."/>
        </authorList>
    </citation>
    <scope>NUCLEOTIDE SEQUENCE [LARGE SCALE GENOMIC DNA]</scope>
    <source>
        <strain evidence="3 4">B05.10</strain>
    </source>
</reference>
<evidence type="ECO:0000313" key="3">
    <source>
        <dbReference type="EMBL" id="ATZ45690.1"/>
    </source>
</evidence>
<feature type="compositionally biased region" description="Basic and acidic residues" evidence="2">
    <location>
        <begin position="799"/>
        <end position="831"/>
    </location>
</feature>
<dbReference type="GeneID" id="5429472"/>
<feature type="coiled-coil region" evidence="1">
    <location>
        <begin position="478"/>
        <end position="527"/>
    </location>
</feature>
<accession>A0A384J5A1</accession>
<dbReference type="EMBL" id="CP009805">
    <property type="protein sequence ID" value="ATZ45690.1"/>
    <property type="molecule type" value="Genomic_DNA"/>
</dbReference>
<feature type="compositionally biased region" description="Basic and acidic residues" evidence="2">
    <location>
        <begin position="989"/>
        <end position="1002"/>
    </location>
</feature>
<feature type="region of interest" description="Disordered" evidence="2">
    <location>
        <begin position="1661"/>
        <end position="1684"/>
    </location>
</feature>
<feature type="compositionally biased region" description="Basic and acidic residues" evidence="2">
    <location>
        <begin position="1222"/>
        <end position="1231"/>
    </location>
</feature>
<reference evidence="3 4" key="2">
    <citation type="journal article" date="2012" name="Eukaryot. Cell">
        <title>Genome update of Botrytis cinerea strains B05.10 and T4.</title>
        <authorList>
            <person name="Staats M."/>
            <person name="van Kan J.A."/>
        </authorList>
    </citation>
    <scope>NUCLEOTIDE SEQUENCE [LARGE SCALE GENOMIC DNA]</scope>
    <source>
        <strain evidence="3 4">B05.10</strain>
    </source>
</reference>
<gene>
    <name evidence="3" type="ORF">BCIN_01g04270</name>
</gene>
<keyword evidence="1" id="KW-0175">Coiled coil</keyword>
<feature type="compositionally biased region" description="Basic and acidic residues" evidence="2">
    <location>
        <begin position="909"/>
        <end position="948"/>
    </location>
</feature>
<feature type="region of interest" description="Disordered" evidence="2">
    <location>
        <begin position="1326"/>
        <end position="1435"/>
    </location>
</feature>
<feature type="compositionally biased region" description="Basic and acidic residues" evidence="2">
    <location>
        <begin position="1201"/>
        <end position="1215"/>
    </location>
</feature>
<feature type="compositionally biased region" description="Basic residues" evidence="2">
    <location>
        <begin position="1065"/>
        <end position="1074"/>
    </location>
</feature>
<feature type="compositionally biased region" description="Low complexity" evidence="2">
    <location>
        <begin position="1339"/>
        <end position="1357"/>
    </location>
</feature>
<feature type="compositionally biased region" description="Basic and acidic residues" evidence="2">
    <location>
        <begin position="1075"/>
        <end position="1102"/>
    </location>
</feature>
<dbReference type="Proteomes" id="UP000001798">
    <property type="component" value="Chromosome 1"/>
</dbReference>
<feature type="compositionally biased region" description="Basic residues" evidence="2">
    <location>
        <begin position="1151"/>
        <end position="1161"/>
    </location>
</feature>
<dbReference type="KEGG" id="bfu:BCIN_01g04270"/>
<organism evidence="3 4">
    <name type="scientific">Botryotinia fuckeliana (strain B05.10)</name>
    <name type="common">Noble rot fungus</name>
    <name type="synonym">Botrytis cinerea</name>
    <dbReference type="NCBI Taxonomy" id="332648"/>
    <lineage>
        <taxon>Eukaryota</taxon>
        <taxon>Fungi</taxon>
        <taxon>Dikarya</taxon>
        <taxon>Ascomycota</taxon>
        <taxon>Pezizomycotina</taxon>
        <taxon>Leotiomycetes</taxon>
        <taxon>Helotiales</taxon>
        <taxon>Sclerotiniaceae</taxon>
        <taxon>Botrytis</taxon>
    </lineage>
</organism>
<feature type="compositionally biased region" description="Basic and acidic residues" evidence="2">
    <location>
        <begin position="1241"/>
        <end position="1264"/>
    </location>
</feature>
<feature type="region of interest" description="Disordered" evidence="2">
    <location>
        <begin position="586"/>
        <end position="649"/>
    </location>
</feature>
<evidence type="ECO:0008006" key="5">
    <source>
        <dbReference type="Google" id="ProtNLM"/>
    </source>
</evidence>
<feature type="region of interest" description="Disordered" evidence="2">
    <location>
        <begin position="748"/>
        <end position="853"/>
    </location>
</feature>
<feature type="compositionally biased region" description="Basic and acidic residues" evidence="2">
    <location>
        <begin position="1375"/>
        <end position="1390"/>
    </location>
</feature>
<proteinExistence type="predicted"/>
<dbReference type="RefSeq" id="XP_024546219.1">
    <property type="nucleotide sequence ID" value="XM_024690450.1"/>
</dbReference>
<evidence type="ECO:0000256" key="1">
    <source>
        <dbReference type="SAM" id="Coils"/>
    </source>
</evidence>
<name>A0A384J5A1_BOTFB</name>
<feature type="compositionally biased region" description="Basic and acidic residues" evidence="2">
    <location>
        <begin position="1010"/>
        <end position="1024"/>
    </location>
</feature>
<keyword evidence="4" id="KW-1185">Reference proteome</keyword>
<feature type="region of interest" description="Disordered" evidence="2">
    <location>
        <begin position="909"/>
        <end position="971"/>
    </location>
</feature>
<evidence type="ECO:0000256" key="2">
    <source>
        <dbReference type="SAM" id="MobiDB-lite"/>
    </source>
</evidence>
<dbReference type="VEuPathDB" id="FungiDB:Bcin01g04270"/>
<feature type="region of interest" description="Disordered" evidence="2">
    <location>
        <begin position="696"/>
        <end position="735"/>
    </location>
</feature>
<sequence>MDQMSDSAQDTQTPNTPELLSDEIKYHYVSSPPSSISTNTHDISRARYHMKELETFAVRVEEAAARAFPNRGRSRYAEVLVVLIKWEESDIDAQPEFNALRSMFEICYGFTTDTWSIPSTHSHNKLMLQAVNYIEKHGTEDNLIIIYYGGHAVINNSRQTTWSCTQDISHASVRWSAIQSVFEESKSDVLYLLDCCSAPGAAPSDGPGVIETIAASDFETWAPGPGRHSFTNALLHVLDDWMHRPSFSAAMLHSEILSVLKHEKLKDSHHSDPHKQENKKTPIYILASEDPKSLSIEICRRTTPGNSWAGTLSPGIAEDIYSPENLHGLTPEGKLAVPHVLISISLEENQLVDVEAWHKWIKQFPALAQFALVEGVFASHSTIILLSLPVLIWDMLPENLAVSFVAFVESRNLLSQISEKLGVEVSKQQQPKEFRGRPDSDTLQIPPPLPLIQQIEQALHKQKQQTMKDWETHFQKEKVRLEGKVQDARDDAQKKELEFLQERNTYRELMERDMREVKKESQVIKEESRRAWEELGRHEHEERERTRLLREGQPITIGGIQVIPMGETDEKDDRGRMVGDVAAWVGGVKSETSQTPRGREGSRARGPPDLLHERQYQELEGTHVARPENSTKRAHETHPNHSVGPTSPIHHENGDIHFDVSITRPPPGLVKPKSNASHQKFKDEKSIASFKSIASGVLSPPDSVVASDEIDESTHEEYESALSGGDEDGFGRGDRGSVDFLQEFLDAGDDAPWNLPRQSMIDGDVAFPQDNREKENRLPEKALDPDQITLEPKSYRSQSKHEPIKSKEPEPTALLDWERRGMQQKLAEHALPRPNAETTLEPTSPEPTKVKDVDPFTLQVLEKGIPQEVVERVLPGQVTPPRKSLELASRTDVGPLTLQALKTYEKLQEEMDTHQATRRPERPDRPVEHIPNRLSHITERDGDWEPKTPGKVGSVGSPQSKRRDEKVGDKKALAAVEEAIKKLIIPEMEELKKEPEMTRKNSDGSGRVPWDSDEKSVGRTESVKHGKGKSSTKKAFEAVEDAIKKEAEALKKKEEEEEEMEALRKLRKGQKEKKRKDEEKEKPKRDGDDKDAAKVSSGRDMEPNAPIALEQKHDGKEVLVDGERALSAVDDAIRKLIAPELEGLKRTESHKSHKSHKSAKGQRHEKSKMNESTNQEPLPSRDESPVKEKLEKGHHRQHSVPKIDDAPSKEAKEANSKAQKASHIDQQKEGEVNSNAPLAKQKSDRGLWWMERKPPSHQREEQPREQLPSSSYSQKNKGKAQDVPLDPVPTPPLDLSPEAEDKHEMRILPQEIDHQTWKGFKFANRDVTPSMSSLPTAIPRSSLNNSTLPSSPNNPWSQSEGSFGTIFPPRTSLDYSRDPRMSFDFSRGDSPHSQPSGSSTSNHNVYSQFPPLPEDRERPLSTPTIPTPLARAPSPPYQHSRFNGNHNPNNPYSQFAQFEQSLSTPTLQRVNTGSSYHSLDDTARSIHNVPMTTSAARSIHNVPITTSAARSIHNVPITNHPITSHPLTSHPIPSLAPVFGPSPYNQNQHQHAPISAVDPTSNPKHSFTFTTAPHSSHQSPPFYPAELPAFPHSLPLSRSNSNSNAQPPRHLQEWERGERGRLSTQIPQAAYLTQPLPSPSPSETETLLKKLILPELETLEKGERARREEEERSRREWEREFGIL</sequence>
<dbReference type="OrthoDB" id="4760831at2759"/>
<feature type="region of interest" description="Disordered" evidence="2">
    <location>
        <begin position="1140"/>
        <end position="1302"/>
    </location>
</feature>
<evidence type="ECO:0000313" key="4">
    <source>
        <dbReference type="Proteomes" id="UP000001798"/>
    </source>
</evidence>
<feature type="region of interest" description="Disordered" evidence="2">
    <location>
        <begin position="1048"/>
        <end position="1116"/>
    </location>
</feature>
<feature type="compositionally biased region" description="Low complexity" evidence="2">
    <location>
        <begin position="1391"/>
        <end position="1404"/>
    </location>
</feature>
<feature type="compositionally biased region" description="Basic and acidic residues" evidence="2">
    <location>
        <begin position="1179"/>
        <end position="1191"/>
    </location>
</feature>
<protein>
    <recommendedName>
        <fullName evidence="5">Tyrosine-protein phosphatase non-receptor type 6 protein</fullName>
    </recommendedName>
</protein>